<dbReference type="Proteomes" id="UP000483820">
    <property type="component" value="Chromosome V"/>
</dbReference>
<evidence type="ECO:0000313" key="1">
    <source>
        <dbReference type="EMBL" id="KAF1750994.1"/>
    </source>
</evidence>
<name>A0A6A5G8R9_CAERE</name>
<dbReference type="EMBL" id="WUAV01000005">
    <property type="protein sequence ID" value="KAF1750994.1"/>
    <property type="molecule type" value="Genomic_DNA"/>
</dbReference>
<evidence type="ECO:0000313" key="2">
    <source>
        <dbReference type="Proteomes" id="UP000483820"/>
    </source>
</evidence>
<dbReference type="PANTHER" id="PTHR21503">
    <property type="entry name" value="F-BOX-CONTAINING HYPOTHETICAL PROTEIN C.ELEGANS"/>
    <property type="match status" value="1"/>
</dbReference>
<comment type="caution">
    <text evidence="1">The sequence shown here is derived from an EMBL/GenBank/DDBJ whole genome shotgun (WGS) entry which is preliminary data.</text>
</comment>
<reference evidence="1 2" key="1">
    <citation type="submission" date="2019-12" db="EMBL/GenBank/DDBJ databases">
        <title>Chromosome-level assembly of the Caenorhabditis remanei genome.</title>
        <authorList>
            <person name="Teterina A.A."/>
            <person name="Willis J.H."/>
            <person name="Phillips P.C."/>
        </authorList>
    </citation>
    <scope>NUCLEOTIDE SEQUENCE [LARGE SCALE GENOMIC DNA]</scope>
    <source>
        <strain evidence="1 2">PX506</strain>
        <tissue evidence="1">Whole organism</tissue>
    </source>
</reference>
<dbReference type="AlphaFoldDB" id="A0A6A5G8R9"/>
<protein>
    <recommendedName>
        <fullName evidence="3">F-box domain-containing protein</fullName>
    </recommendedName>
</protein>
<gene>
    <name evidence="1" type="ORF">GCK72_017546</name>
</gene>
<proteinExistence type="predicted"/>
<dbReference type="CTD" id="9824218"/>
<organism evidence="1 2">
    <name type="scientific">Caenorhabditis remanei</name>
    <name type="common">Caenorhabditis vulgaris</name>
    <dbReference type="NCBI Taxonomy" id="31234"/>
    <lineage>
        <taxon>Eukaryota</taxon>
        <taxon>Metazoa</taxon>
        <taxon>Ecdysozoa</taxon>
        <taxon>Nematoda</taxon>
        <taxon>Chromadorea</taxon>
        <taxon>Rhabditida</taxon>
        <taxon>Rhabditina</taxon>
        <taxon>Rhabditomorpha</taxon>
        <taxon>Rhabditoidea</taxon>
        <taxon>Rhabditidae</taxon>
        <taxon>Peloderinae</taxon>
        <taxon>Caenorhabditis</taxon>
    </lineage>
</organism>
<dbReference type="KEGG" id="crq:GCK72_017546"/>
<sequence length="344" mass="40473">MAAAPFPLRELSKRDYETVLTLFNLQDLITFSMISKKCRMLPTVVRRRQGYLEVSISRDGTILHLSERGNPKIRWAFNDRIRENPRSFIWEIDDHRMEIHLNETEVSIKPISAHFSCVSSAIKYLKELLRWSVKSVNIDPANLPNTMNLADLKIEKCKILYIFGTRIISDQELTAILENVQKKNFLKINIMIYNDFLFIPSLLNCRRLLCEKPTQWLTLDNLFQLDCTKFIFKQSRFKAQSCIDFMEDWMDGNGEGIDYLLVKFATLETKDPVIPPYLEDIDVVEHRSSGYILNQYTYLDCEDGYDIKHDSGKVATWQVAPDYFYFVVWHNLQHNILQRTPFEF</sequence>
<dbReference type="GeneID" id="9824218"/>
<dbReference type="RefSeq" id="XP_003112325.2">
    <property type="nucleotide sequence ID" value="XM_003112277.2"/>
</dbReference>
<dbReference type="PANTHER" id="PTHR21503:SF8">
    <property type="entry name" value="F-BOX ASSOCIATED DOMAIN-CONTAINING PROTEIN-RELATED"/>
    <property type="match status" value="1"/>
</dbReference>
<evidence type="ECO:0008006" key="3">
    <source>
        <dbReference type="Google" id="ProtNLM"/>
    </source>
</evidence>
<accession>A0A6A5G8R9</accession>